<reference evidence="2" key="2">
    <citation type="journal article" date="2021" name="Syst. Appl. Microbiol.">
        <title>Roseomonas hellenica sp. nov., isolated from roots of wild-growing Alkanna tinctoria.</title>
        <authorList>
            <person name="Rat A."/>
            <person name="Naranjo H.D."/>
            <person name="Lebbe L."/>
            <person name="Cnockaert M."/>
            <person name="Krigas N."/>
            <person name="Grigoriadou K."/>
            <person name="Maloupa E."/>
            <person name="Willems A."/>
        </authorList>
    </citation>
    <scope>NUCLEOTIDE SEQUENCE</scope>
    <source>
        <strain evidence="2">LMG 28251</strain>
    </source>
</reference>
<name>A0AAF1JXN2_9PROT</name>
<dbReference type="InterPro" id="IPR012338">
    <property type="entry name" value="Beta-lactam/transpept-like"/>
</dbReference>
<evidence type="ECO:0000313" key="2">
    <source>
        <dbReference type="EMBL" id="MBR0655600.1"/>
    </source>
</evidence>
<dbReference type="Pfam" id="PF00144">
    <property type="entry name" value="Beta-lactamase"/>
    <property type="match status" value="1"/>
</dbReference>
<dbReference type="SUPFAM" id="SSF56601">
    <property type="entry name" value="beta-lactamase/transpeptidase-like"/>
    <property type="match status" value="1"/>
</dbReference>
<dbReference type="Proteomes" id="UP001196068">
    <property type="component" value="Unassembled WGS sequence"/>
</dbReference>
<comment type="caution">
    <text evidence="2">The sequence shown here is derived from an EMBL/GenBank/DDBJ whole genome shotgun (WGS) entry which is preliminary data.</text>
</comment>
<dbReference type="AlphaFoldDB" id="A0AAF1JXN2"/>
<keyword evidence="3" id="KW-1185">Reference proteome</keyword>
<dbReference type="PANTHER" id="PTHR43283">
    <property type="entry name" value="BETA-LACTAMASE-RELATED"/>
    <property type="match status" value="1"/>
</dbReference>
<dbReference type="EMBL" id="JAAEDH010000011">
    <property type="protein sequence ID" value="MBR0655600.1"/>
    <property type="molecule type" value="Genomic_DNA"/>
</dbReference>
<dbReference type="RefSeq" id="WP_211874438.1">
    <property type="nucleotide sequence ID" value="NZ_JAAEDH010000011.1"/>
</dbReference>
<sequence length="414" mass="43560">MATIAFANPPLPEAEPAAQGVSPTRLARLGAALEREIEARRLPGCVVAIARHGKLIHAAAHGAIDPESGRPMPADAAFAIASMTKPITGATALSLMQEGRLLATDPVAEYLPAFAKIRVAIETQAMLSGSGPLETRPATQTMTVLDAMRHTTGFVYGGAGRGTTAVHTSYPGGSGLFQDGPTSDQAEALLAGLALRHEPGTVWEYGFSTDVLGLVVERASGLRLGDAMVQRITGPLGMAETSQTLDPARLERFAKPFAADPLTGAAQKVPHYTTQPAMDPGGTGLTSTASDYLRYAQMLLDRGRWGGEQVLAPRIVDWMASDHLGPDVRNTIASFDASLAGYGFGATVAVRTRPGVAGLLGKTGLFGWSGVYGTNFWVDPASGLAVVFMAHAPGELRKRYRRLVNTLVYQALDD</sequence>
<proteinExistence type="predicted"/>
<protein>
    <submittedName>
        <fullName evidence="2">Beta-lactamase family protein</fullName>
    </submittedName>
</protein>
<evidence type="ECO:0000259" key="1">
    <source>
        <dbReference type="Pfam" id="PF00144"/>
    </source>
</evidence>
<reference evidence="2" key="1">
    <citation type="submission" date="2020-01" db="EMBL/GenBank/DDBJ databases">
        <authorList>
            <person name="Rat A."/>
        </authorList>
    </citation>
    <scope>NUCLEOTIDE SEQUENCE</scope>
    <source>
        <strain evidence="2">LMG 28251</strain>
    </source>
</reference>
<accession>A0AAF1JXN2</accession>
<dbReference type="InterPro" id="IPR050789">
    <property type="entry name" value="Diverse_Enzym_Activities"/>
</dbReference>
<evidence type="ECO:0000313" key="3">
    <source>
        <dbReference type="Proteomes" id="UP001196068"/>
    </source>
</evidence>
<feature type="domain" description="Beta-lactamase-related" evidence="1">
    <location>
        <begin position="33"/>
        <end position="399"/>
    </location>
</feature>
<dbReference type="InterPro" id="IPR001466">
    <property type="entry name" value="Beta-lactam-related"/>
</dbReference>
<organism evidence="2 3">
    <name type="scientific">Plastoroseomonas arctica</name>
    <dbReference type="NCBI Taxonomy" id="1509237"/>
    <lineage>
        <taxon>Bacteria</taxon>
        <taxon>Pseudomonadati</taxon>
        <taxon>Pseudomonadota</taxon>
        <taxon>Alphaproteobacteria</taxon>
        <taxon>Acetobacterales</taxon>
        <taxon>Acetobacteraceae</taxon>
        <taxon>Plastoroseomonas</taxon>
    </lineage>
</organism>
<dbReference type="PANTHER" id="PTHR43283:SF3">
    <property type="entry name" value="BETA-LACTAMASE FAMILY PROTEIN (AFU_ORTHOLOGUE AFUA_5G07500)"/>
    <property type="match status" value="1"/>
</dbReference>
<dbReference type="Gene3D" id="3.40.710.10">
    <property type="entry name" value="DD-peptidase/beta-lactamase superfamily"/>
    <property type="match status" value="1"/>
</dbReference>
<gene>
    <name evidence="2" type="ORF">GXW79_10965</name>
</gene>